<dbReference type="PROSITE" id="PS50076">
    <property type="entry name" value="DNAJ_2"/>
    <property type="match status" value="1"/>
</dbReference>
<dbReference type="Proteomes" id="UP000295382">
    <property type="component" value="Unassembled WGS sequence"/>
</dbReference>
<dbReference type="PRINTS" id="PR00625">
    <property type="entry name" value="JDOMAIN"/>
</dbReference>
<evidence type="ECO:0000259" key="1">
    <source>
        <dbReference type="PROSITE" id="PS50076"/>
    </source>
</evidence>
<keyword evidence="3" id="KW-1185">Reference proteome</keyword>
<dbReference type="SUPFAM" id="SSF46565">
    <property type="entry name" value="Chaperone J-domain"/>
    <property type="match status" value="1"/>
</dbReference>
<comment type="caution">
    <text evidence="2">The sequence shown here is derived from an EMBL/GenBank/DDBJ whole genome shotgun (WGS) entry which is preliminary data.</text>
</comment>
<evidence type="ECO:0000313" key="3">
    <source>
        <dbReference type="Proteomes" id="UP000295382"/>
    </source>
</evidence>
<proteinExistence type="predicted"/>
<protein>
    <submittedName>
        <fullName evidence="2">DnaJ-like protein</fullName>
    </submittedName>
</protein>
<dbReference type="AlphaFoldDB" id="A0A4R3HUU8"/>
<dbReference type="InterPro" id="IPR001623">
    <property type="entry name" value="DnaJ_domain"/>
</dbReference>
<reference evidence="2 3" key="1">
    <citation type="submission" date="2019-03" db="EMBL/GenBank/DDBJ databases">
        <title>Genomic Encyclopedia of Type Strains, Phase IV (KMG-IV): sequencing the most valuable type-strain genomes for metagenomic binning, comparative biology and taxonomic classification.</title>
        <authorList>
            <person name="Goeker M."/>
        </authorList>
    </citation>
    <scope>NUCLEOTIDE SEQUENCE [LARGE SCALE GENOMIC DNA]</scope>
    <source>
        <strain evidence="2 3">DSM 7445</strain>
    </source>
</reference>
<gene>
    <name evidence="2" type="ORF">EDC30_10824</name>
</gene>
<sequence>MKLALTHYDILNVTRDAPHEVIRAAYKALCRQYHPDLNAGSADTNRTMAIINVSYDILSSSSKRKAYDDWLAEQESLHGLIATILPTWKSLALQLASRLPITRFRYAFANRLLQTGASHVWQHAGVYAIAVATMVLTAIAVTYPEEQPFQAGVDWPQEAPAPVTLEPRHAPSSSPQLVLAKATSISLPNAASARYVRPHQAPNGQAWPNGAAYLKDAPILNDDGNITMVVANADNTSDVYAKLIEVRGLYELPVREFYIPAHGEFTLRNVSPGRYDLRYVSLDYGRQAREKIVIHEDAGSAAQTQVTVRLDSATGTSMESIGLQVTQF</sequence>
<dbReference type="PANTHER" id="PTHR44873:SF1">
    <property type="entry name" value="DNAJ HOMOLOG SUBFAMILY C MEMBER 30, MITOCHONDRIAL"/>
    <property type="match status" value="1"/>
</dbReference>
<evidence type="ECO:0000313" key="2">
    <source>
        <dbReference type="EMBL" id="TCS35961.1"/>
    </source>
</evidence>
<dbReference type="InterPro" id="IPR036869">
    <property type="entry name" value="J_dom_sf"/>
</dbReference>
<name>A0A4R3HUU8_PAULE</name>
<accession>A0A4R3HUU8</accession>
<dbReference type="Pfam" id="PF00226">
    <property type="entry name" value="DnaJ"/>
    <property type="match status" value="1"/>
</dbReference>
<dbReference type="OrthoDB" id="8960697at2"/>
<dbReference type="PANTHER" id="PTHR44873">
    <property type="entry name" value="DNAJ HOMOLOG SUBFAMILY C MEMBER 30, MITOCHONDRIAL"/>
    <property type="match status" value="1"/>
</dbReference>
<organism evidence="2 3">
    <name type="scientific">Paucimonas lemoignei</name>
    <name type="common">Pseudomonas lemoignei</name>
    <dbReference type="NCBI Taxonomy" id="29443"/>
    <lineage>
        <taxon>Bacteria</taxon>
        <taxon>Pseudomonadati</taxon>
        <taxon>Pseudomonadota</taxon>
        <taxon>Betaproteobacteria</taxon>
        <taxon>Burkholderiales</taxon>
        <taxon>Burkholderiaceae</taxon>
        <taxon>Paucimonas</taxon>
    </lineage>
</organism>
<dbReference type="EMBL" id="SLZQ01000008">
    <property type="protein sequence ID" value="TCS35961.1"/>
    <property type="molecule type" value="Genomic_DNA"/>
</dbReference>
<feature type="domain" description="J" evidence="1">
    <location>
        <begin position="6"/>
        <end position="71"/>
    </location>
</feature>
<dbReference type="RefSeq" id="WP_132259232.1">
    <property type="nucleotide sequence ID" value="NZ_SLZQ01000008.1"/>
</dbReference>
<dbReference type="SMART" id="SM00271">
    <property type="entry name" value="DnaJ"/>
    <property type="match status" value="1"/>
</dbReference>
<dbReference type="CDD" id="cd06257">
    <property type="entry name" value="DnaJ"/>
    <property type="match status" value="1"/>
</dbReference>
<dbReference type="Gene3D" id="1.10.287.110">
    <property type="entry name" value="DnaJ domain"/>
    <property type="match status" value="1"/>
</dbReference>
<dbReference type="InterPro" id="IPR053025">
    <property type="entry name" value="Mito_ATP_Synthase-Asso"/>
</dbReference>